<dbReference type="InterPro" id="IPR035965">
    <property type="entry name" value="PAS-like_dom_sf"/>
</dbReference>
<evidence type="ECO:0000256" key="2">
    <source>
        <dbReference type="ARBA" id="ARBA00012438"/>
    </source>
</evidence>
<feature type="transmembrane region" description="Helical" evidence="8">
    <location>
        <begin position="151"/>
        <end position="171"/>
    </location>
</feature>
<dbReference type="Gene3D" id="1.10.287.130">
    <property type="match status" value="1"/>
</dbReference>
<dbReference type="Pfam" id="PF02518">
    <property type="entry name" value="HATPase_c"/>
    <property type="match status" value="1"/>
</dbReference>
<dbReference type="InterPro" id="IPR036890">
    <property type="entry name" value="HATPase_C_sf"/>
</dbReference>
<keyword evidence="6" id="KW-0902">Two-component regulatory system</keyword>
<dbReference type="GeneID" id="37877588"/>
<dbReference type="PANTHER" id="PTHR43711">
    <property type="entry name" value="TWO-COMPONENT HISTIDINE KINASE"/>
    <property type="match status" value="1"/>
</dbReference>
<feature type="transmembrane region" description="Helical" evidence="8">
    <location>
        <begin position="106"/>
        <end position="124"/>
    </location>
</feature>
<dbReference type="EC" id="2.7.13.3" evidence="2"/>
<evidence type="ECO:0000256" key="3">
    <source>
        <dbReference type="ARBA" id="ARBA00022553"/>
    </source>
</evidence>
<comment type="catalytic activity">
    <reaction evidence="1">
        <text>ATP + protein L-histidine = ADP + protein N-phospho-L-histidine.</text>
        <dbReference type="EC" id="2.7.13.3"/>
    </reaction>
</comment>
<evidence type="ECO:0000313" key="11">
    <source>
        <dbReference type="Proteomes" id="UP000263012"/>
    </source>
</evidence>
<evidence type="ECO:0000256" key="5">
    <source>
        <dbReference type="ARBA" id="ARBA00022777"/>
    </source>
</evidence>
<evidence type="ECO:0000256" key="6">
    <source>
        <dbReference type="ARBA" id="ARBA00023012"/>
    </source>
</evidence>
<dbReference type="SMART" id="SM00388">
    <property type="entry name" value="HisKA"/>
    <property type="match status" value="1"/>
</dbReference>
<dbReference type="OrthoDB" id="8127at2157"/>
<reference evidence="11" key="1">
    <citation type="submission" date="2017-11" db="EMBL/GenBank/DDBJ databases">
        <title>Phenotypic and genomic properties of facultatively anaerobic sulfur-reducing natronoarchaea from hypersaline soda lakes.</title>
        <authorList>
            <person name="Sorokin D.Y."/>
            <person name="Kublanov I.V."/>
            <person name="Roman P."/>
            <person name="Sinninghe Damste J.S."/>
            <person name="Golyshin P.N."/>
            <person name="Rojo D."/>
            <person name="Ciordia S."/>
            <person name="Mena M.D.C."/>
            <person name="Ferrer M."/>
            <person name="Messina E."/>
            <person name="Smedile F."/>
            <person name="La Spada G."/>
            <person name="La Cono V."/>
            <person name="Yakimov M.M."/>
        </authorList>
    </citation>
    <scope>NUCLEOTIDE SEQUENCE [LARGE SCALE GENOMIC DNA]</scope>
    <source>
        <strain evidence="11">AArc-Sl</strain>
    </source>
</reference>
<dbReference type="Pfam" id="PF16927">
    <property type="entry name" value="HisKA_7TM"/>
    <property type="match status" value="1"/>
</dbReference>
<keyword evidence="8" id="KW-0812">Transmembrane</keyword>
<dbReference type="CDD" id="cd00075">
    <property type="entry name" value="HATPase"/>
    <property type="match status" value="1"/>
</dbReference>
<keyword evidence="3" id="KW-0597">Phosphoprotein</keyword>
<keyword evidence="11" id="KW-1185">Reference proteome</keyword>
<dbReference type="SUPFAM" id="SSF55874">
    <property type="entry name" value="ATPase domain of HSP90 chaperone/DNA topoisomerase II/histidine kinase"/>
    <property type="match status" value="1"/>
</dbReference>
<keyword evidence="7" id="KW-0175">Coiled coil</keyword>
<keyword evidence="8" id="KW-0472">Membrane</keyword>
<dbReference type="InterPro" id="IPR050736">
    <property type="entry name" value="Sensor_HK_Regulatory"/>
</dbReference>
<evidence type="ECO:0000256" key="4">
    <source>
        <dbReference type="ARBA" id="ARBA00022679"/>
    </source>
</evidence>
<dbReference type="InterPro" id="IPR031621">
    <property type="entry name" value="HisKA_7TM"/>
</dbReference>
<dbReference type="GO" id="GO:0000155">
    <property type="term" value="F:phosphorelay sensor kinase activity"/>
    <property type="evidence" value="ECO:0007669"/>
    <property type="project" value="InterPro"/>
</dbReference>
<keyword evidence="4" id="KW-0808">Transferase</keyword>
<protein>
    <recommendedName>
        <fullName evidence="2">histidine kinase</fullName>
        <ecNumber evidence="2">2.7.13.3</ecNumber>
    </recommendedName>
</protein>
<keyword evidence="5 10" id="KW-0418">Kinase</keyword>
<dbReference type="SUPFAM" id="SSF55785">
    <property type="entry name" value="PYP-like sensor domain (PAS domain)"/>
    <property type="match status" value="1"/>
</dbReference>
<keyword evidence="8" id="KW-1133">Transmembrane helix</keyword>
<evidence type="ECO:0000256" key="8">
    <source>
        <dbReference type="SAM" id="Phobius"/>
    </source>
</evidence>
<dbReference type="PRINTS" id="PR00344">
    <property type="entry name" value="BCTRLSENSOR"/>
</dbReference>
<feature type="transmembrane region" description="Helical" evidence="8">
    <location>
        <begin position="43"/>
        <end position="62"/>
    </location>
</feature>
<dbReference type="InterPro" id="IPR005467">
    <property type="entry name" value="His_kinase_dom"/>
</dbReference>
<feature type="domain" description="Histidine kinase" evidence="9">
    <location>
        <begin position="351"/>
        <end position="539"/>
    </location>
</feature>
<dbReference type="Gene3D" id="3.30.450.20">
    <property type="entry name" value="PAS domain"/>
    <property type="match status" value="1"/>
</dbReference>
<proteinExistence type="predicted"/>
<accession>A0A343TIF0</accession>
<dbReference type="InterPro" id="IPR003661">
    <property type="entry name" value="HisK_dim/P_dom"/>
</dbReference>
<dbReference type="PANTHER" id="PTHR43711:SF1">
    <property type="entry name" value="HISTIDINE KINASE 1"/>
    <property type="match status" value="1"/>
</dbReference>
<evidence type="ECO:0000256" key="1">
    <source>
        <dbReference type="ARBA" id="ARBA00000085"/>
    </source>
</evidence>
<dbReference type="RefSeq" id="WP_119816524.1">
    <property type="nucleotide sequence ID" value="NZ_CP025066.1"/>
</dbReference>
<dbReference type="InterPro" id="IPR036097">
    <property type="entry name" value="HisK_dim/P_sf"/>
</dbReference>
<dbReference type="InterPro" id="IPR004358">
    <property type="entry name" value="Sig_transdc_His_kin-like_C"/>
</dbReference>
<dbReference type="InterPro" id="IPR003594">
    <property type="entry name" value="HATPase_dom"/>
</dbReference>
<dbReference type="PROSITE" id="PS50109">
    <property type="entry name" value="HIS_KIN"/>
    <property type="match status" value="1"/>
</dbReference>
<feature type="transmembrane region" description="Helical" evidence="8">
    <location>
        <begin position="74"/>
        <end position="94"/>
    </location>
</feature>
<dbReference type="EMBL" id="CP025066">
    <property type="protein sequence ID" value="AUX08872.1"/>
    <property type="molecule type" value="Genomic_DNA"/>
</dbReference>
<dbReference type="Proteomes" id="UP000263012">
    <property type="component" value="Chromosome"/>
</dbReference>
<organism evidence="10 11">
    <name type="scientific">Halalkaliarchaeum desulfuricum</name>
    <dbReference type="NCBI Taxonomy" id="2055893"/>
    <lineage>
        <taxon>Archaea</taxon>
        <taxon>Methanobacteriati</taxon>
        <taxon>Methanobacteriota</taxon>
        <taxon>Stenosarchaea group</taxon>
        <taxon>Halobacteria</taxon>
        <taxon>Halobacteriales</taxon>
        <taxon>Haloferacaceae</taxon>
        <taxon>Halalkaliarchaeum</taxon>
    </lineage>
</organism>
<dbReference type="KEGG" id="hdf:AArcSl_1240"/>
<sequence length="546" mass="60230">MALSTSFSDPLFLGYVFVFAAAAIGCFASLAKVDAVEDTDTRWGLYTLLLTSGAWATTHVGYLLVPTPSFQYGFYLAGLIVGFAAVGPWLYFCSAYTGRSLHRDATLRRIALGVYLAVVAVKLTNPWHGQYFTSEIATVPFPHLAVFHQPIHWLVMALAYSLAVVGFFMLYELFFQVGGDTKPLAVLVALTGLPVVLDVLGAVSPVVLQFTYSPIGVAAFAIGVLFVFLDRFQRVQLAGATDDPVVMLDDDGEVWDYNRPALRLFPSLDGAIGERLEAVDPRFADFVANEEELIEVDRGGDARYYQLSANPFTTGHARIGRAITLTDVTHRERYRQELERQNERLEEFAGMISHDLRNPLNVATGRIELAREEQESEHLEAARNALDRMEALIEDVLALARQGQPIDEPEAVELSSIARRSWDMVESDGAELRIESDRRVRADPDRLQQQFENLFRNSIEHGGTDVTVTVGDLSDGFYVEDDGPGIPEEERERVFESGVTTESDGTGFGLAIVKGIADAHGWTVGITDGDSGGARFEFRNVTLLDN</sequence>
<name>A0A343TIF0_9EURY</name>
<evidence type="ECO:0000313" key="10">
    <source>
        <dbReference type="EMBL" id="AUX08872.1"/>
    </source>
</evidence>
<dbReference type="Pfam" id="PF00512">
    <property type="entry name" value="HisKA"/>
    <property type="match status" value="1"/>
</dbReference>
<feature type="transmembrane region" description="Helical" evidence="8">
    <location>
        <begin position="12"/>
        <end position="31"/>
    </location>
</feature>
<feature type="transmembrane region" description="Helical" evidence="8">
    <location>
        <begin position="210"/>
        <end position="229"/>
    </location>
</feature>
<evidence type="ECO:0000256" key="7">
    <source>
        <dbReference type="SAM" id="Coils"/>
    </source>
</evidence>
<feature type="transmembrane region" description="Helical" evidence="8">
    <location>
        <begin position="183"/>
        <end position="204"/>
    </location>
</feature>
<dbReference type="SMART" id="SM00387">
    <property type="entry name" value="HATPase_c"/>
    <property type="match status" value="1"/>
</dbReference>
<evidence type="ECO:0000259" key="9">
    <source>
        <dbReference type="PROSITE" id="PS50109"/>
    </source>
</evidence>
<dbReference type="AlphaFoldDB" id="A0A343TIF0"/>
<gene>
    <name evidence="10" type="ORF">AArcSl_1240</name>
</gene>
<dbReference type="Gene3D" id="3.30.565.10">
    <property type="entry name" value="Histidine kinase-like ATPase, C-terminal domain"/>
    <property type="match status" value="1"/>
</dbReference>
<dbReference type="CDD" id="cd00082">
    <property type="entry name" value="HisKA"/>
    <property type="match status" value="1"/>
</dbReference>
<feature type="coiled-coil region" evidence="7">
    <location>
        <begin position="331"/>
        <end position="399"/>
    </location>
</feature>
<dbReference type="SUPFAM" id="SSF47384">
    <property type="entry name" value="Homodimeric domain of signal transducing histidine kinase"/>
    <property type="match status" value="1"/>
</dbReference>